<proteinExistence type="predicted"/>
<dbReference type="EMBL" id="PXYW01000156">
    <property type="protein sequence ID" value="PSR25167.1"/>
    <property type="molecule type" value="Genomic_DNA"/>
</dbReference>
<organism evidence="1 2">
    <name type="scientific">Sulfobacillus benefaciens</name>
    <dbReference type="NCBI Taxonomy" id="453960"/>
    <lineage>
        <taxon>Bacteria</taxon>
        <taxon>Bacillati</taxon>
        <taxon>Bacillota</taxon>
        <taxon>Clostridia</taxon>
        <taxon>Eubacteriales</taxon>
        <taxon>Clostridiales Family XVII. Incertae Sedis</taxon>
        <taxon>Sulfobacillus</taxon>
    </lineage>
</organism>
<reference evidence="1 2" key="1">
    <citation type="journal article" date="2014" name="BMC Genomics">
        <title>Comparison of environmental and isolate Sulfobacillus genomes reveals diverse carbon, sulfur, nitrogen, and hydrogen metabolisms.</title>
        <authorList>
            <person name="Justice N.B."/>
            <person name="Norman A."/>
            <person name="Brown C.T."/>
            <person name="Singh A."/>
            <person name="Thomas B.C."/>
            <person name="Banfield J.F."/>
        </authorList>
    </citation>
    <scope>NUCLEOTIDE SEQUENCE [LARGE SCALE GENOMIC DNA]</scope>
    <source>
        <strain evidence="1">AMDSBA4</strain>
    </source>
</reference>
<sequence>MRHPAPPPSCVLSNGRPRRICRWTRENPQAGKLYHSRKTLLHGRTYWLGHLPRLVAILHRGRRLPSGHYRPFPLVVFYGPRLGSIGKCVTCRHYVDDNRHCGDGHCVWCTPRYVLELDPAEWDPFDEEDAL</sequence>
<accession>A0A2T2WSF4</accession>
<protein>
    <submittedName>
        <fullName evidence="1">Uncharacterized protein</fullName>
    </submittedName>
</protein>
<evidence type="ECO:0000313" key="1">
    <source>
        <dbReference type="EMBL" id="PSR25167.1"/>
    </source>
</evidence>
<gene>
    <name evidence="1" type="ORF">C7B46_20765</name>
</gene>
<comment type="caution">
    <text evidence="1">The sequence shown here is derived from an EMBL/GenBank/DDBJ whole genome shotgun (WGS) entry which is preliminary data.</text>
</comment>
<dbReference type="Proteomes" id="UP000242972">
    <property type="component" value="Unassembled WGS sequence"/>
</dbReference>
<name>A0A2T2WSF4_9FIRM</name>
<evidence type="ECO:0000313" key="2">
    <source>
        <dbReference type="Proteomes" id="UP000242972"/>
    </source>
</evidence>
<dbReference type="AlphaFoldDB" id="A0A2T2WSF4"/>